<evidence type="ECO:0000256" key="6">
    <source>
        <dbReference type="ARBA" id="ARBA00047517"/>
    </source>
</evidence>
<evidence type="ECO:0000256" key="1">
    <source>
        <dbReference type="ARBA" id="ARBA00001933"/>
    </source>
</evidence>
<evidence type="ECO:0000256" key="7">
    <source>
        <dbReference type="ARBA" id="ARBA00047625"/>
    </source>
</evidence>
<comment type="pathway">
    <text evidence="5">Amino-acid biosynthesis; L-methionine biosynthesis via de novo pathway; L-homocysteine from L-cystathionine: step 1/1.</text>
</comment>
<dbReference type="EMBL" id="LR026963">
    <property type="protein sequence ID" value="VBB69446.1"/>
    <property type="molecule type" value="Genomic_DNA"/>
</dbReference>
<dbReference type="GO" id="GO:0047804">
    <property type="term" value="F:cysteine-S-conjugate beta-lyase activity"/>
    <property type="evidence" value="ECO:0007669"/>
    <property type="project" value="UniProtKB-EC"/>
</dbReference>
<dbReference type="InterPro" id="IPR015424">
    <property type="entry name" value="PyrdxlP-dep_Trfase"/>
</dbReference>
<dbReference type="InterPro" id="IPR054542">
    <property type="entry name" value="Cys_met_metab_PP"/>
</dbReference>
<proteinExistence type="inferred from homology"/>
<dbReference type="SUPFAM" id="SSF53383">
    <property type="entry name" value="PLP-dependent transferases"/>
    <property type="match status" value="1"/>
</dbReference>
<accession>A0A484H5V9</accession>
<comment type="cofactor">
    <cofactor evidence="1">
        <name>pyridoxal 5'-phosphate</name>
        <dbReference type="ChEBI" id="CHEBI:597326"/>
    </cofactor>
</comment>
<dbReference type="InterPro" id="IPR006233">
    <property type="entry name" value="Cys_b_lyase_bac"/>
</dbReference>
<dbReference type="Gene3D" id="3.40.640.10">
    <property type="entry name" value="Type I PLP-dependent aspartate aminotransferase-like (Major domain)"/>
    <property type="match status" value="1"/>
</dbReference>
<keyword evidence="4 8" id="KW-0456">Lyase</keyword>
<dbReference type="GO" id="GO:0019346">
    <property type="term" value="P:transsulfuration"/>
    <property type="evidence" value="ECO:0007669"/>
    <property type="project" value="InterPro"/>
</dbReference>
<comment type="catalytic activity">
    <reaction evidence="7">
        <text>an S-substituted L-cysteine + H2O = a thiol + pyruvate + NH4(+)</text>
        <dbReference type="Rhea" id="RHEA:18121"/>
        <dbReference type="ChEBI" id="CHEBI:15361"/>
        <dbReference type="ChEBI" id="CHEBI:15377"/>
        <dbReference type="ChEBI" id="CHEBI:28938"/>
        <dbReference type="ChEBI" id="CHEBI:29256"/>
        <dbReference type="ChEBI" id="CHEBI:58717"/>
        <dbReference type="EC" id="4.4.1.13"/>
    </reaction>
</comment>
<dbReference type="PANTHER" id="PTHR43500">
    <property type="entry name" value="CYSTATHIONINE BETA-LYASE-RELATED"/>
    <property type="match status" value="1"/>
</dbReference>
<sequence>MKSDTLLVHAGRHPEDHHGTINPPVYRCSTVLYETVQALEDSDHHRFDRMTYGRYGTPTIFALEEAIARLEGGFRSIATSSGLSAVTSALSAFVKAGHHVLVPDTVYTPTRRFCDTVLRGYGVETTYYDPEIGSAIEALIRPTTRVVMVESPGSLTFEIQDIPAIATAAHQHHGTVLIMDNTWATPLFFKPFAKGVDVSIHAATKYISGHSDVMLGLITTTEEYFATVKTHVTNWGFCAGSEEAWLGLRGLRTLSVRLRQHQENGILLANWLKHRSEVERVLHPALQDSPGHALWYRDFTGACGLFGVVLRPFRVEAVHAFLESLELFALGYSWGGYESLILPTSKGIIRTATHWQPAGPCLRIHAGLEAPDELIADLDRALSRLRSRA</sequence>
<dbReference type="EC" id="4.4.1.8" evidence="8"/>
<evidence type="ECO:0000256" key="2">
    <source>
        <dbReference type="ARBA" id="ARBA00009077"/>
    </source>
</evidence>
<dbReference type="Pfam" id="PF01053">
    <property type="entry name" value="Cys_Met_Meta_PP"/>
    <property type="match status" value="1"/>
</dbReference>
<evidence type="ECO:0000256" key="4">
    <source>
        <dbReference type="ARBA" id="ARBA00023239"/>
    </source>
</evidence>
<dbReference type="InterPro" id="IPR015422">
    <property type="entry name" value="PyrdxlP-dep_Trfase_small"/>
</dbReference>
<comment type="similarity">
    <text evidence="2">Belongs to the trans-sulfuration enzymes family.</text>
</comment>
<dbReference type="PIRSF" id="PIRSF001434">
    <property type="entry name" value="CGS"/>
    <property type="match status" value="1"/>
</dbReference>
<dbReference type="PANTHER" id="PTHR43500:SF1">
    <property type="entry name" value="CYSTATHIONINE BETA-LYASE-RELATED"/>
    <property type="match status" value="1"/>
</dbReference>
<dbReference type="GO" id="GO:0019450">
    <property type="term" value="P:L-cysteine catabolic process to pyruvate"/>
    <property type="evidence" value="ECO:0007669"/>
    <property type="project" value="TreeGrafter"/>
</dbReference>
<evidence type="ECO:0000256" key="5">
    <source>
        <dbReference type="ARBA" id="ARBA00046315"/>
    </source>
</evidence>
<dbReference type="PROSITE" id="PS00868">
    <property type="entry name" value="CYS_MET_METAB_PP"/>
    <property type="match status" value="1"/>
</dbReference>
<dbReference type="FunFam" id="3.40.640.10:FF:000046">
    <property type="entry name" value="Cystathionine gamma-lyase"/>
    <property type="match status" value="1"/>
</dbReference>
<name>A0A484H5V9_9ZZZZ</name>
<dbReference type="InterPro" id="IPR015421">
    <property type="entry name" value="PyrdxlP-dep_Trfase_major"/>
</dbReference>
<organism evidence="8">
    <name type="scientific">invertebrate metagenome</name>
    <dbReference type="NCBI Taxonomy" id="1711999"/>
    <lineage>
        <taxon>unclassified sequences</taxon>
        <taxon>metagenomes</taxon>
        <taxon>organismal metagenomes</taxon>
    </lineage>
</organism>
<protein>
    <submittedName>
        <fullName evidence="8">Cystathionine beta-lyase</fullName>
        <ecNumber evidence="8">4.4.1.8</ecNumber>
    </submittedName>
</protein>
<reference evidence="8" key="1">
    <citation type="submission" date="2018-10" db="EMBL/GenBank/DDBJ databases">
        <authorList>
            <person name="Gruber-Vodicka H."/>
            <person name="Jaeckle O."/>
        </authorList>
    </citation>
    <scope>NUCLEOTIDE SEQUENCE</scope>
</reference>
<dbReference type="NCBIfam" id="TIGR01324">
    <property type="entry name" value="cysta_beta_ly_B"/>
    <property type="match status" value="1"/>
</dbReference>
<keyword evidence="3" id="KW-0663">Pyridoxal phosphate</keyword>
<dbReference type="AlphaFoldDB" id="A0A484H5V9"/>
<comment type="catalytic activity">
    <reaction evidence="6">
        <text>L,L-cystathionine + H2O = L-homocysteine + pyruvate + NH4(+)</text>
        <dbReference type="Rhea" id="RHEA:13965"/>
        <dbReference type="ChEBI" id="CHEBI:15361"/>
        <dbReference type="ChEBI" id="CHEBI:15377"/>
        <dbReference type="ChEBI" id="CHEBI:28938"/>
        <dbReference type="ChEBI" id="CHEBI:58161"/>
        <dbReference type="ChEBI" id="CHEBI:58199"/>
    </reaction>
</comment>
<dbReference type="GO" id="GO:0030170">
    <property type="term" value="F:pyridoxal phosphate binding"/>
    <property type="evidence" value="ECO:0007669"/>
    <property type="project" value="InterPro"/>
</dbReference>
<gene>
    <name evidence="8" type="ORF">RIEGSTA812A_PEG_919</name>
</gene>
<dbReference type="InterPro" id="IPR000277">
    <property type="entry name" value="Cys/Met-Metab_PyrdxlP-dep_enz"/>
</dbReference>
<evidence type="ECO:0000256" key="3">
    <source>
        <dbReference type="ARBA" id="ARBA00022898"/>
    </source>
</evidence>
<evidence type="ECO:0000313" key="8">
    <source>
        <dbReference type="EMBL" id="VBB69446.1"/>
    </source>
</evidence>
<dbReference type="Gene3D" id="3.90.1150.10">
    <property type="entry name" value="Aspartate Aminotransferase, domain 1"/>
    <property type="match status" value="1"/>
</dbReference>